<reference evidence="5 7" key="1">
    <citation type="submission" date="2014-08" db="EMBL/GenBank/DDBJ databases">
        <authorList>
            <person name="Sisinthy S."/>
        </authorList>
    </citation>
    <scope>NUCLEOTIDE SEQUENCE [LARGE SCALE GENOMIC DNA]</scope>
    <source>
        <strain evidence="5 7">RuG17</strain>
    </source>
</reference>
<comment type="caution">
    <text evidence="5">The sequence shown here is derived from an EMBL/GenBank/DDBJ whole genome shotgun (WGS) entry which is preliminary data.</text>
</comment>
<evidence type="ECO:0000313" key="6">
    <source>
        <dbReference type="EMBL" id="MBB5641718.1"/>
    </source>
</evidence>
<dbReference type="InterPro" id="IPR051121">
    <property type="entry name" value="FAH"/>
</dbReference>
<dbReference type="InterPro" id="IPR018833">
    <property type="entry name" value="Rv2993c-like_N"/>
</dbReference>
<organism evidence="5 7">
    <name type="scientific">Cryobacterium roopkundense</name>
    <dbReference type="NCBI Taxonomy" id="1001240"/>
    <lineage>
        <taxon>Bacteria</taxon>
        <taxon>Bacillati</taxon>
        <taxon>Actinomycetota</taxon>
        <taxon>Actinomycetes</taxon>
        <taxon>Micrococcales</taxon>
        <taxon>Microbacteriaceae</taxon>
        <taxon>Cryobacterium</taxon>
    </lineage>
</organism>
<evidence type="ECO:0000259" key="3">
    <source>
        <dbReference type="Pfam" id="PF01557"/>
    </source>
</evidence>
<keyword evidence="7" id="KW-1185">Reference proteome</keyword>
<dbReference type="InterPro" id="IPR036663">
    <property type="entry name" value="Fumarylacetoacetase_C_sf"/>
</dbReference>
<keyword evidence="5" id="KW-0413">Isomerase</keyword>
<dbReference type="EMBL" id="JACHBQ010000001">
    <property type="protein sequence ID" value="MBB5641718.1"/>
    <property type="molecule type" value="Genomic_DNA"/>
</dbReference>
<dbReference type="InterPro" id="IPR011234">
    <property type="entry name" value="Fumarylacetoacetase-like_C"/>
</dbReference>
<gene>
    <name evidence="6" type="ORF">BJ997_002266</name>
    <name evidence="5" type="ORF">GY21_07260</name>
</gene>
<dbReference type="SUPFAM" id="SSF56529">
    <property type="entry name" value="FAH"/>
    <property type="match status" value="1"/>
</dbReference>
<comment type="similarity">
    <text evidence="1">Belongs to the FAH family.</text>
</comment>
<dbReference type="GO" id="GO:0046872">
    <property type="term" value="F:metal ion binding"/>
    <property type="evidence" value="ECO:0007669"/>
    <property type="project" value="UniProtKB-KW"/>
</dbReference>
<dbReference type="AlphaFoldDB" id="A0A099JJC3"/>
<sequence>MKIARFSHEGAIAFGIVDDDELVVLKSDPMFAGYDPTGERVELVDVKLLAPVIPRSKIIALREGSGLENARPSFVLKPNTSVVGPGDPIVLPGQSSDITVTGALAIIIGTFAKDVTVADAASKVFGYTVAADVTARDLELLPEQAATASAFDSFCPLGPVIDTEFDPETTVIHGRINDGQFQNSSAGVMEHTVAEVVAFASSLFTLLPGDVILTGAPGSSGTIVAGDAVQIEIPGVGVLVNSVRAA</sequence>
<dbReference type="OrthoDB" id="9805307at2"/>
<dbReference type="Gene3D" id="2.30.30.370">
    <property type="entry name" value="FAH"/>
    <property type="match status" value="1"/>
</dbReference>
<proteinExistence type="inferred from homology"/>
<dbReference type="eggNOG" id="COG0179">
    <property type="taxonomic scope" value="Bacteria"/>
</dbReference>
<evidence type="ECO:0000259" key="4">
    <source>
        <dbReference type="Pfam" id="PF10370"/>
    </source>
</evidence>
<reference evidence="6 8" key="2">
    <citation type="submission" date="2020-08" db="EMBL/GenBank/DDBJ databases">
        <title>Sequencing the genomes of 1000 actinobacteria strains.</title>
        <authorList>
            <person name="Klenk H.-P."/>
        </authorList>
    </citation>
    <scope>NUCLEOTIDE SEQUENCE [LARGE SCALE GENOMIC DNA]</scope>
    <source>
        <strain evidence="6 8">DSM 21065</strain>
    </source>
</reference>
<evidence type="ECO:0000313" key="8">
    <source>
        <dbReference type="Proteomes" id="UP000561726"/>
    </source>
</evidence>
<dbReference type="PANTHER" id="PTHR42796">
    <property type="entry name" value="FUMARYLACETOACETATE HYDROLASE DOMAIN-CONTAINING PROTEIN 2A-RELATED"/>
    <property type="match status" value="1"/>
</dbReference>
<dbReference type="Pfam" id="PF10370">
    <property type="entry name" value="Rv2993c-like_N"/>
    <property type="match status" value="1"/>
</dbReference>
<dbReference type="GO" id="GO:0016853">
    <property type="term" value="F:isomerase activity"/>
    <property type="evidence" value="ECO:0007669"/>
    <property type="project" value="UniProtKB-KW"/>
</dbReference>
<dbReference type="EMBL" id="JPXF01000023">
    <property type="protein sequence ID" value="KGJ77568.1"/>
    <property type="molecule type" value="Genomic_DNA"/>
</dbReference>
<feature type="domain" description="Rv2993c-like N-terminal" evidence="4">
    <location>
        <begin position="1"/>
        <end position="51"/>
    </location>
</feature>
<protein>
    <submittedName>
        <fullName evidence="5">2-hydroxyhepta-2,4-diene-1,7-dioate isomerase</fullName>
    </submittedName>
    <submittedName>
        <fullName evidence="6">2-keto-4-pentenoate hydratase/2-oxohepta-3-ene-1,7-dioic acid hydratase in catechol pathway</fullName>
    </submittedName>
</protein>
<dbReference type="RefSeq" id="WP_035836067.1">
    <property type="nucleotide sequence ID" value="NZ_JACHBQ010000001.1"/>
</dbReference>
<accession>A0A099JJC3</accession>
<dbReference type="Gene3D" id="3.90.850.10">
    <property type="entry name" value="Fumarylacetoacetase-like, C-terminal domain"/>
    <property type="match status" value="1"/>
</dbReference>
<evidence type="ECO:0000313" key="7">
    <source>
        <dbReference type="Proteomes" id="UP000029864"/>
    </source>
</evidence>
<dbReference type="Proteomes" id="UP000029864">
    <property type="component" value="Unassembled WGS sequence"/>
</dbReference>
<evidence type="ECO:0000256" key="2">
    <source>
        <dbReference type="ARBA" id="ARBA00022723"/>
    </source>
</evidence>
<dbReference type="Pfam" id="PF01557">
    <property type="entry name" value="FAA_hydrolase"/>
    <property type="match status" value="1"/>
</dbReference>
<evidence type="ECO:0000256" key="1">
    <source>
        <dbReference type="ARBA" id="ARBA00010211"/>
    </source>
</evidence>
<dbReference type="STRING" id="1001240.GY21_07260"/>
<dbReference type="PANTHER" id="PTHR42796:SF4">
    <property type="entry name" value="FUMARYLACETOACETATE HYDROLASE DOMAIN-CONTAINING PROTEIN 2A"/>
    <property type="match status" value="1"/>
</dbReference>
<dbReference type="Proteomes" id="UP000561726">
    <property type="component" value="Unassembled WGS sequence"/>
</dbReference>
<feature type="domain" description="Fumarylacetoacetase-like C-terminal" evidence="3">
    <location>
        <begin position="70"/>
        <end position="244"/>
    </location>
</feature>
<dbReference type="GO" id="GO:0044281">
    <property type="term" value="P:small molecule metabolic process"/>
    <property type="evidence" value="ECO:0007669"/>
    <property type="project" value="UniProtKB-ARBA"/>
</dbReference>
<keyword evidence="2" id="KW-0479">Metal-binding</keyword>
<name>A0A099JJC3_9MICO</name>
<evidence type="ECO:0000313" key="5">
    <source>
        <dbReference type="EMBL" id="KGJ77568.1"/>
    </source>
</evidence>